<keyword evidence="4" id="KW-1185">Reference proteome</keyword>
<dbReference type="PROSITE" id="PS50280">
    <property type="entry name" value="SET"/>
    <property type="match status" value="1"/>
</dbReference>
<dbReference type="Pfam" id="PF00856">
    <property type="entry name" value="SET"/>
    <property type="match status" value="1"/>
</dbReference>
<evidence type="ECO:0000313" key="4">
    <source>
        <dbReference type="Proteomes" id="UP001054902"/>
    </source>
</evidence>
<feature type="signal peptide" evidence="1">
    <location>
        <begin position="1"/>
        <end position="25"/>
    </location>
</feature>
<dbReference type="InterPro" id="IPR050600">
    <property type="entry name" value="SETD3_SETD6_MTase"/>
</dbReference>
<organism evidence="3 4">
    <name type="scientific">Chaetoceros tenuissimus</name>
    <dbReference type="NCBI Taxonomy" id="426638"/>
    <lineage>
        <taxon>Eukaryota</taxon>
        <taxon>Sar</taxon>
        <taxon>Stramenopiles</taxon>
        <taxon>Ochrophyta</taxon>
        <taxon>Bacillariophyta</taxon>
        <taxon>Coscinodiscophyceae</taxon>
        <taxon>Chaetocerotophycidae</taxon>
        <taxon>Chaetocerotales</taxon>
        <taxon>Chaetocerotaceae</taxon>
        <taxon>Chaetoceros</taxon>
    </lineage>
</organism>
<proteinExistence type="predicted"/>
<comment type="caution">
    <text evidence="3">The sequence shown here is derived from an EMBL/GenBank/DDBJ whole genome shotgun (WGS) entry which is preliminary data.</text>
</comment>
<gene>
    <name evidence="3" type="ORF">CTEN210_16810</name>
</gene>
<reference evidence="3 4" key="1">
    <citation type="journal article" date="2021" name="Sci. Rep.">
        <title>The genome of the diatom Chaetoceros tenuissimus carries an ancient integrated fragment of an extant virus.</title>
        <authorList>
            <person name="Hongo Y."/>
            <person name="Kimura K."/>
            <person name="Takaki Y."/>
            <person name="Yoshida Y."/>
            <person name="Baba S."/>
            <person name="Kobayashi G."/>
            <person name="Nagasaki K."/>
            <person name="Hano T."/>
            <person name="Tomaru Y."/>
        </authorList>
    </citation>
    <scope>NUCLEOTIDE SEQUENCE [LARGE SCALE GENOMIC DNA]</scope>
    <source>
        <strain evidence="3 4">NIES-3715</strain>
    </source>
</reference>
<feature type="chain" id="PRO_5042079270" description="SET domain-containing protein" evidence="1">
    <location>
        <begin position="26"/>
        <end position="389"/>
    </location>
</feature>
<dbReference type="PANTHER" id="PTHR13271:SF34">
    <property type="entry name" value="N-LYSINE METHYLTRANSFERASE SETD6"/>
    <property type="match status" value="1"/>
</dbReference>
<dbReference type="CDD" id="cd10527">
    <property type="entry name" value="SET_LSMT"/>
    <property type="match status" value="1"/>
</dbReference>
<accession>A0AAD3HEM4</accession>
<name>A0AAD3HEM4_9STRA</name>
<evidence type="ECO:0000259" key="2">
    <source>
        <dbReference type="PROSITE" id="PS50280"/>
    </source>
</evidence>
<dbReference type="Proteomes" id="UP001054902">
    <property type="component" value="Unassembled WGS sequence"/>
</dbReference>
<dbReference type="GO" id="GO:0005634">
    <property type="term" value="C:nucleus"/>
    <property type="evidence" value="ECO:0007669"/>
    <property type="project" value="TreeGrafter"/>
</dbReference>
<sequence>MYYTRRFLVHTAFLFLIAFIQKISCEDVLMEDMVTWINSQGGSFNKLEIRRSDLSNDSSPYGIFATEDIEVGEEILFIPSECYIKVSHPEDLTEKENEISQMERYFNNLCELSGNLGKEMNKGEESEYAPYIAYLKTLPTGQIPSTWSKEGKSALRDLIAGGKRDVVDYLENNAKTKCINNDFEEHMLALTIQRGFDTTLIPVWDMVNHANGEKVNTENDPMYENGGLVVRASKDIMKGDEIFASYDKCIDCKDTHHYWGTMEIMRDFGFVESYPHRYVFDTPEYIWFEVHEEGMDNELTVDWDDIEHVEITHEGLEFLEKFLKHVESSGSHIMDRHDIIPSHEYNVIYSFYMAAIMDLPLIIAEVREYLDNLNVDRKEENEELMHDEL</sequence>
<feature type="domain" description="SET" evidence="2">
    <location>
        <begin position="45"/>
        <end position="247"/>
    </location>
</feature>
<protein>
    <recommendedName>
        <fullName evidence="2">SET domain-containing protein</fullName>
    </recommendedName>
</protein>
<dbReference type="Gene3D" id="3.90.1410.10">
    <property type="entry name" value="set domain protein methyltransferase, domain 1"/>
    <property type="match status" value="1"/>
</dbReference>
<keyword evidence="1" id="KW-0732">Signal</keyword>
<dbReference type="EMBL" id="BLLK01000069">
    <property type="protein sequence ID" value="GFH60334.1"/>
    <property type="molecule type" value="Genomic_DNA"/>
</dbReference>
<dbReference type="AlphaFoldDB" id="A0AAD3HEM4"/>
<dbReference type="PANTHER" id="PTHR13271">
    <property type="entry name" value="UNCHARACTERIZED PUTATIVE METHYLTRANSFERASE"/>
    <property type="match status" value="1"/>
</dbReference>
<evidence type="ECO:0000313" key="3">
    <source>
        <dbReference type="EMBL" id="GFH60334.1"/>
    </source>
</evidence>
<dbReference type="GO" id="GO:0016279">
    <property type="term" value="F:protein-lysine N-methyltransferase activity"/>
    <property type="evidence" value="ECO:0007669"/>
    <property type="project" value="TreeGrafter"/>
</dbReference>
<dbReference type="SUPFAM" id="SSF82199">
    <property type="entry name" value="SET domain"/>
    <property type="match status" value="1"/>
</dbReference>
<dbReference type="InterPro" id="IPR046341">
    <property type="entry name" value="SET_dom_sf"/>
</dbReference>
<evidence type="ECO:0000256" key="1">
    <source>
        <dbReference type="SAM" id="SignalP"/>
    </source>
</evidence>
<dbReference type="InterPro" id="IPR001214">
    <property type="entry name" value="SET_dom"/>
</dbReference>